<name>A0ABN2BL46_9ACTN</name>
<gene>
    <name evidence="1" type="ORF">GCM10009827_070720</name>
</gene>
<evidence type="ECO:0000313" key="1">
    <source>
        <dbReference type="EMBL" id="GAA1541150.1"/>
    </source>
</evidence>
<accession>A0ABN2BL46</accession>
<comment type="caution">
    <text evidence="1">The sequence shown here is derived from an EMBL/GenBank/DDBJ whole genome shotgun (WGS) entry which is preliminary data.</text>
</comment>
<dbReference type="Proteomes" id="UP001501470">
    <property type="component" value="Unassembled WGS sequence"/>
</dbReference>
<reference evidence="1 2" key="1">
    <citation type="journal article" date="2019" name="Int. J. Syst. Evol. Microbiol.">
        <title>The Global Catalogue of Microorganisms (GCM) 10K type strain sequencing project: providing services to taxonomists for standard genome sequencing and annotation.</title>
        <authorList>
            <consortium name="The Broad Institute Genomics Platform"/>
            <consortium name="The Broad Institute Genome Sequencing Center for Infectious Disease"/>
            <person name="Wu L."/>
            <person name="Ma J."/>
        </authorList>
    </citation>
    <scope>NUCLEOTIDE SEQUENCE [LARGE SCALE GENOMIC DNA]</scope>
    <source>
        <strain evidence="1 2">JCM 15933</strain>
    </source>
</reference>
<keyword evidence="2" id="KW-1185">Reference proteome</keyword>
<protein>
    <submittedName>
        <fullName evidence="1">Uncharacterized protein</fullName>
    </submittedName>
</protein>
<dbReference type="EMBL" id="BAAAQD010000016">
    <property type="protein sequence ID" value="GAA1541150.1"/>
    <property type="molecule type" value="Genomic_DNA"/>
</dbReference>
<proteinExistence type="predicted"/>
<organism evidence="1 2">
    <name type="scientific">Dactylosporangium maewongense</name>
    <dbReference type="NCBI Taxonomy" id="634393"/>
    <lineage>
        <taxon>Bacteria</taxon>
        <taxon>Bacillati</taxon>
        <taxon>Actinomycetota</taxon>
        <taxon>Actinomycetes</taxon>
        <taxon>Micromonosporales</taxon>
        <taxon>Micromonosporaceae</taxon>
        <taxon>Dactylosporangium</taxon>
    </lineage>
</organism>
<evidence type="ECO:0000313" key="2">
    <source>
        <dbReference type="Proteomes" id="UP001501470"/>
    </source>
</evidence>
<sequence length="206" mass="22093">MKRSSCAAPAATHRRVTYPSGNGEKCRPSADWYMPVPFEFARVVVPSVDRCSPFYVFAPQHLYADHQAQPDGSADATRVAFPLDETAKYFKVLVALCEPRLRDPSSPVIRTSRAVLDIAGVIDQACPVRDVAVATHGQVIEVLIANRLTNPSAMVGLPAAGRLSQASGPYPVRRPGTGLTVCGQIQRGGLAGLSCQRRSSAVTTYV</sequence>